<dbReference type="Gene3D" id="3.40.1660.10">
    <property type="entry name" value="EreA-like (biosynthetic domain)"/>
    <property type="match status" value="1"/>
</dbReference>
<dbReference type="InterPro" id="IPR052036">
    <property type="entry name" value="Hydrolase/PRTase-associated"/>
</dbReference>
<gene>
    <name evidence="1" type="ORF">Ade02nite_57180</name>
</gene>
<name>A0ABQ3YAQ0_9ACTN</name>
<comment type="caution">
    <text evidence="1">The sequence shown here is derived from an EMBL/GenBank/DDBJ whole genome shotgun (WGS) entry which is preliminary data.</text>
</comment>
<organism evidence="1 2">
    <name type="scientific">Paractinoplanes deccanensis</name>
    <dbReference type="NCBI Taxonomy" id="113561"/>
    <lineage>
        <taxon>Bacteria</taxon>
        <taxon>Bacillati</taxon>
        <taxon>Actinomycetota</taxon>
        <taxon>Actinomycetes</taxon>
        <taxon>Micromonosporales</taxon>
        <taxon>Micromonosporaceae</taxon>
        <taxon>Paractinoplanes</taxon>
    </lineage>
</organism>
<evidence type="ECO:0000313" key="1">
    <source>
        <dbReference type="EMBL" id="GID77077.1"/>
    </source>
</evidence>
<keyword evidence="2" id="KW-1185">Reference proteome</keyword>
<evidence type="ECO:0008006" key="3">
    <source>
        <dbReference type="Google" id="ProtNLM"/>
    </source>
</evidence>
<dbReference type="Pfam" id="PF05139">
    <property type="entry name" value="Erythro_esteras"/>
    <property type="match status" value="1"/>
</dbReference>
<protein>
    <recommendedName>
        <fullName evidence="3">Erythromycin esterase</fullName>
    </recommendedName>
</protein>
<dbReference type="CDD" id="cd14728">
    <property type="entry name" value="Ere-like"/>
    <property type="match status" value="1"/>
</dbReference>
<dbReference type="InterPro" id="IPR007815">
    <property type="entry name" value="Emycin_Estase"/>
</dbReference>
<dbReference type="Gene3D" id="1.20.1440.30">
    <property type="entry name" value="Biosynthetic Protein domain"/>
    <property type="match status" value="1"/>
</dbReference>
<dbReference type="EMBL" id="BOMI01000114">
    <property type="protein sequence ID" value="GID77077.1"/>
    <property type="molecule type" value="Genomic_DNA"/>
</dbReference>
<accession>A0ABQ3YAQ0</accession>
<dbReference type="RefSeq" id="WP_203770628.1">
    <property type="nucleotide sequence ID" value="NZ_BAAABO010000020.1"/>
</dbReference>
<dbReference type="Proteomes" id="UP000609879">
    <property type="component" value="Unassembled WGS sequence"/>
</dbReference>
<dbReference type="SUPFAM" id="SSF159501">
    <property type="entry name" value="EreA/ChaN-like"/>
    <property type="match status" value="1"/>
</dbReference>
<dbReference type="Gene3D" id="3.30.1870.10">
    <property type="entry name" value="EreA-like, domain 2"/>
    <property type="match status" value="1"/>
</dbReference>
<proteinExistence type="predicted"/>
<evidence type="ECO:0000313" key="2">
    <source>
        <dbReference type="Proteomes" id="UP000609879"/>
    </source>
</evidence>
<dbReference type="PANTHER" id="PTHR31299">
    <property type="entry name" value="ESTERASE, PUTATIVE (AFU_ORTHOLOGUE AFUA_1G05850)-RELATED"/>
    <property type="match status" value="1"/>
</dbReference>
<reference evidence="1 2" key="1">
    <citation type="submission" date="2021-01" db="EMBL/GenBank/DDBJ databases">
        <title>Whole genome shotgun sequence of Actinoplanes deccanensis NBRC 13994.</title>
        <authorList>
            <person name="Komaki H."/>
            <person name="Tamura T."/>
        </authorList>
    </citation>
    <scope>NUCLEOTIDE SEQUENCE [LARGE SCALE GENOMIC DNA]</scope>
    <source>
        <strain evidence="1 2">NBRC 13994</strain>
    </source>
</reference>
<sequence>MNISSARLGDLIGDAPVVALGESAHHVREYHLVRHQLLHHLVDELGFTALVLESGFSEGLAVTAWDGEGAFPDGALTYRFGRNAEMRDMLAWARRRGVAYYGLDLPGDLASMTPALDHLATIHDIDAVRRTADKFASAYTMPALAAYRALPQPERDALTVRLAELSARFAVEHRGAAEARHELRLLVLLDQMLRAQAAGDFALNVRDAAMAETVDWVRAQGHERVVVAAANTHIQRVFPGLRVLGSHLAEQLGDDYVAIGLTAYGGATPTRRPAPDAPAGAETVTVPLDPPVPGSVEDFLGPRPAIADLRPLRGRPGPDRIRLLDSYLEVPVADAFDVVVSIPEITPTAEGVWRGGR</sequence>
<dbReference type="PANTHER" id="PTHR31299:SF0">
    <property type="entry name" value="ESTERASE, PUTATIVE (AFU_ORTHOLOGUE AFUA_1G05850)-RELATED"/>
    <property type="match status" value="1"/>
</dbReference>